<dbReference type="PROSITE" id="PS51257">
    <property type="entry name" value="PROKAR_LIPOPROTEIN"/>
    <property type="match status" value="1"/>
</dbReference>
<gene>
    <name evidence="1" type="ORF">CGERO_08020</name>
</gene>
<accession>A0A3G6J1J1</accession>
<evidence type="ECO:0000313" key="2">
    <source>
        <dbReference type="Proteomes" id="UP000271587"/>
    </source>
</evidence>
<dbReference type="AlphaFoldDB" id="A0A3G6J1J1"/>
<proteinExistence type="predicted"/>
<keyword evidence="2" id="KW-1185">Reference proteome</keyword>
<dbReference type="KEGG" id="cgk:CGERO_08020"/>
<dbReference type="Proteomes" id="UP000271587">
    <property type="component" value="Chromosome"/>
</dbReference>
<protein>
    <recommendedName>
        <fullName evidence="3">Telomeric repeat-binding factor 2</fullName>
    </recommendedName>
</protein>
<dbReference type="EMBL" id="CP033897">
    <property type="protein sequence ID" value="AZA11901.1"/>
    <property type="molecule type" value="Genomic_DNA"/>
</dbReference>
<evidence type="ECO:0000313" key="1">
    <source>
        <dbReference type="EMBL" id="AZA11901.1"/>
    </source>
</evidence>
<evidence type="ECO:0008006" key="3">
    <source>
        <dbReference type="Google" id="ProtNLM"/>
    </source>
</evidence>
<reference evidence="1 2" key="1">
    <citation type="submission" date="2018-11" db="EMBL/GenBank/DDBJ databases">
        <authorList>
            <person name="Kleinhagauer T."/>
            <person name="Glaeser S.P."/>
            <person name="Spergser J."/>
            <person name="Ruckert C."/>
            <person name="Kaempfer P."/>
            <person name="Busse H.-J."/>
        </authorList>
    </citation>
    <scope>NUCLEOTIDE SEQUENCE [LARGE SCALE GENOMIC DNA]</scope>
    <source>
        <strain evidence="1 2">W8</strain>
    </source>
</reference>
<name>A0A3G6J1J1_9CORY</name>
<organism evidence="1 2">
    <name type="scientific">Corynebacterium gerontici</name>
    <dbReference type="NCBI Taxonomy" id="2079234"/>
    <lineage>
        <taxon>Bacteria</taxon>
        <taxon>Bacillati</taxon>
        <taxon>Actinomycetota</taxon>
        <taxon>Actinomycetes</taxon>
        <taxon>Mycobacteriales</taxon>
        <taxon>Corynebacteriaceae</taxon>
        <taxon>Corynebacterium</taxon>
    </lineage>
</organism>
<sequence length="178" mass="18980">MHSRICEGNDLNATRWMKATSAATMLALALAACGNSESSEQAASISASAHATPTFEAKEVDTKQVDVTTDAQHDDGLNMTVRLQNVTYNNQGGGTVIYVLVTNDNDAAMPAGAFADPTLTVDGEKIDRIENGTEDLELPLESHASTNLAYAFDVAYGNLSDAEFQIGNLKYKGNFNNL</sequence>